<evidence type="ECO:0000256" key="1">
    <source>
        <dbReference type="ARBA" id="ARBA00008857"/>
    </source>
</evidence>
<evidence type="ECO:0000256" key="3">
    <source>
        <dbReference type="ARBA" id="ARBA00023125"/>
    </source>
</evidence>
<feature type="domain" description="Tyr recombinase" evidence="5">
    <location>
        <begin position="99"/>
        <end position="272"/>
    </location>
</feature>
<comment type="caution">
    <text evidence="6">The sequence shown here is derived from an EMBL/GenBank/DDBJ whole genome shotgun (WGS) entry which is preliminary data.</text>
</comment>
<keyword evidence="2" id="KW-0229">DNA integration</keyword>
<dbReference type="Gene3D" id="1.10.443.10">
    <property type="entry name" value="Intergrase catalytic core"/>
    <property type="match status" value="1"/>
</dbReference>
<dbReference type="SUPFAM" id="SSF56349">
    <property type="entry name" value="DNA breaking-rejoining enzymes"/>
    <property type="match status" value="1"/>
</dbReference>
<dbReference type="PANTHER" id="PTHR30349">
    <property type="entry name" value="PHAGE INTEGRASE-RELATED"/>
    <property type="match status" value="1"/>
</dbReference>
<accession>A0ABN0JX80</accession>
<dbReference type="PANTHER" id="PTHR30349:SF64">
    <property type="entry name" value="PROPHAGE INTEGRASE INTD-RELATED"/>
    <property type="match status" value="1"/>
</dbReference>
<dbReference type="Pfam" id="PF00589">
    <property type="entry name" value="Phage_integrase"/>
    <property type="match status" value="1"/>
</dbReference>
<proteinExistence type="inferred from homology"/>
<evidence type="ECO:0000313" key="6">
    <source>
        <dbReference type="EMBL" id="ENV60178.1"/>
    </source>
</evidence>
<keyword evidence="3" id="KW-0238">DNA-binding</keyword>
<gene>
    <name evidence="6" type="ORF">F950_02740</name>
</gene>
<dbReference type="RefSeq" id="WP_004947947.1">
    <property type="nucleotide sequence ID" value="NZ_KB849643.1"/>
</dbReference>
<keyword evidence="7" id="KW-1185">Reference proteome</keyword>
<comment type="similarity">
    <text evidence="1">Belongs to the 'phage' integrase family.</text>
</comment>
<evidence type="ECO:0000256" key="2">
    <source>
        <dbReference type="ARBA" id="ARBA00022908"/>
    </source>
</evidence>
<evidence type="ECO:0000256" key="4">
    <source>
        <dbReference type="ARBA" id="ARBA00023172"/>
    </source>
</evidence>
<evidence type="ECO:0000259" key="5">
    <source>
        <dbReference type="PROSITE" id="PS51898"/>
    </source>
</evidence>
<sequence length="277" mass="33091">MKLNECFTYYLKYSEHSSKETTVRHQNHLDVFFQDPEVINVTRQSIRDYVHFRRVLQIDNATINRELHSARAAINFYLKDHDIDIKNPFSNFKLPENDPRIRFLTYDEANRLINACTDNYYLHLFVRLALLTGCRTGELLKLTWDRVKFDTKYILLTKHHTKTKRRRFVALCDDAIKILREHYQNRESDEYVFYNKRYNTHIKSLKKGFRYARERAGIEDFVCHDLRHTFASWLVQSGVALYTVRDLLGHSCITTTERYAHLQNDHLRNALKSLPAI</sequence>
<dbReference type="InterPro" id="IPR010998">
    <property type="entry name" value="Integrase_recombinase_N"/>
</dbReference>
<evidence type="ECO:0000313" key="7">
    <source>
        <dbReference type="Proteomes" id="UP000018433"/>
    </source>
</evidence>
<dbReference type="EMBL" id="APPV01000011">
    <property type="protein sequence ID" value="ENV60178.1"/>
    <property type="molecule type" value="Genomic_DNA"/>
</dbReference>
<dbReference type="Gene3D" id="1.10.150.130">
    <property type="match status" value="1"/>
</dbReference>
<keyword evidence="4" id="KW-0233">DNA recombination</keyword>
<dbReference type="InterPro" id="IPR013762">
    <property type="entry name" value="Integrase-like_cat_sf"/>
</dbReference>
<name>A0ABN0JX80_9GAMM</name>
<reference evidence="6 7" key="1">
    <citation type="submission" date="2013-02" db="EMBL/GenBank/DDBJ databases">
        <title>The Genome Sequence of Acinetobacter soli NIPH 2899.</title>
        <authorList>
            <consortium name="The Broad Institute Genome Sequencing Platform"/>
            <consortium name="The Broad Institute Genome Sequencing Center for Infectious Disease"/>
            <person name="Cerqueira G."/>
            <person name="Feldgarden M."/>
            <person name="Courvalin P."/>
            <person name="Perichon B."/>
            <person name="Grillot-Courvalin C."/>
            <person name="Clermont D."/>
            <person name="Rocha E."/>
            <person name="Yoon E.-J."/>
            <person name="Nemec A."/>
            <person name="Walker B."/>
            <person name="Young S.K."/>
            <person name="Zeng Q."/>
            <person name="Gargeya S."/>
            <person name="Fitzgerald M."/>
            <person name="Haas B."/>
            <person name="Abouelleil A."/>
            <person name="Alvarado L."/>
            <person name="Arachchi H.M."/>
            <person name="Berlin A.M."/>
            <person name="Chapman S.B."/>
            <person name="Dewar J."/>
            <person name="Goldberg J."/>
            <person name="Griggs A."/>
            <person name="Gujja S."/>
            <person name="Hansen M."/>
            <person name="Howarth C."/>
            <person name="Imamovic A."/>
            <person name="Larimer J."/>
            <person name="McCowan C."/>
            <person name="Murphy C."/>
            <person name="Neiman D."/>
            <person name="Pearson M."/>
            <person name="Priest M."/>
            <person name="Roberts A."/>
            <person name="Saif S."/>
            <person name="Shea T."/>
            <person name="Sisk P."/>
            <person name="Sykes S."/>
            <person name="Wortman J."/>
            <person name="Nusbaum C."/>
            <person name="Birren B."/>
        </authorList>
    </citation>
    <scope>NUCLEOTIDE SEQUENCE [LARGE SCALE GENOMIC DNA]</scope>
    <source>
        <strain evidence="6 7">NIPH 2899</strain>
    </source>
</reference>
<dbReference type="InterPro" id="IPR011010">
    <property type="entry name" value="DNA_brk_join_enz"/>
</dbReference>
<organism evidence="6 7">
    <name type="scientific">Acinetobacter soli NIPH 2899</name>
    <dbReference type="NCBI Taxonomy" id="1217677"/>
    <lineage>
        <taxon>Bacteria</taxon>
        <taxon>Pseudomonadati</taxon>
        <taxon>Pseudomonadota</taxon>
        <taxon>Gammaproteobacteria</taxon>
        <taxon>Moraxellales</taxon>
        <taxon>Moraxellaceae</taxon>
        <taxon>Acinetobacter</taxon>
    </lineage>
</organism>
<dbReference type="InterPro" id="IPR002104">
    <property type="entry name" value="Integrase_catalytic"/>
</dbReference>
<dbReference type="PROSITE" id="PS51898">
    <property type="entry name" value="TYR_RECOMBINASE"/>
    <property type="match status" value="1"/>
</dbReference>
<dbReference type="Proteomes" id="UP000018433">
    <property type="component" value="Unassembled WGS sequence"/>
</dbReference>
<dbReference type="CDD" id="cd00796">
    <property type="entry name" value="INT_Rci_Hp1_C"/>
    <property type="match status" value="1"/>
</dbReference>
<protein>
    <recommendedName>
        <fullName evidence="5">Tyr recombinase domain-containing protein</fullName>
    </recommendedName>
</protein>
<dbReference type="InterPro" id="IPR050090">
    <property type="entry name" value="Tyrosine_recombinase_XerCD"/>
</dbReference>